<dbReference type="EMBL" id="JBGBYS010000009">
    <property type="protein sequence ID" value="MEY9258826.1"/>
    <property type="molecule type" value="Genomic_DNA"/>
</dbReference>
<proteinExistence type="predicted"/>
<name>A0ABV4EJX7_BREEP</name>
<feature type="region of interest" description="Disordered" evidence="1">
    <location>
        <begin position="1"/>
        <end position="32"/>
    </location>
</feature>
<evidence type="ECO:0000256" key="1">
    <source>
        <dbReference type="SAM" id="MobiDB-lite"/>
    </source>
</evidence>
<dbReference type="Proteomes" id="UP001565435">
    <property type="component" value="Unassembled WGS sequence"/>
</dbReference>
<keyword evidence="3" id="KW-1185">Reference proteome</keyword>
<organism evidence="2 3">
    <name type="scientific">Brevibacterium epidermidis</name>
    <dbReference type="NCBI Taxonomy" id="1698"/>
    <lineage>
        <taxon>Bacteria</taxon>
        <taxon>Bacillati</taxon>
        <taxon>Actinomycetota</taxon>
        <taxon>Actinomycetes</taxon>
        <taxon>Micrococcales</taxon>
        <taxon>Brevibacteriaceae</taxon>
        <taxon>Brevibacterium</taxon>
    </lineage>
</organism>
<protein>
    <submittedName>
        <fullName evidence="2">Uncharacterized protein</fullName>
    </submittedName>
</protein>
<accession>A0ABV4EJX7</accession>
<sequence>MSRVPGRGGSRNAESAEPNLLGPGMLGERQFL</sequence>
<reference evidence="2 3" key="1">
    <citation type="submission" date="2024-07" db="EMBL/GenBank/DDBJ databases">
        <title>Mealworm larvae gut microbial communities from Newark, Delaware, USA.</title>
        <authorList>
            <person name="Blenner M."/>
        </authorList>
    </citation>
    <scope>NUCLEOTIDE SEQUENCE [LARGE SCALE GENOMIC DNA]</scope>
    <source>
        <strain evidence="2 3">UD i117</strain>
    </source>
</reference>
<comment type="caution">
    <text evidence="2">The sequence shown here is derived from an EMBL/GenBank/DDBJ whole genome shotgun (WGS) entry which is preliminary data.</text>
</comment>
<evidence type="ECO:0000313" key="3">
    <source>
        <dbReference type="Proteomes" id="UP001565435"/>
    </source>
</evidence>
<evidence type="ECO:0000313" key="2">
    <source>
        <dbReference type="EMBL" id="MEY9258826.1"/>
    </source>
</evidence>
<gene>
    <name evidence="2" type="ORF">ABH903_001848</name>
</gene>